<evidence type="ECO:0000313" key="1">
    <source>
        <dbReference type="EMBL" id="SFD19217.1"/>
    </source>
</evidence>
<organism evidence="1 2">
    <name type="scientific">Flavobacterium phragmitis</name>
    <dbReference type="NCBI Taxonomy" id="739143"/>
    <lineage>
        <taxon>Bacteria</taxon>
        <taxon>Pseudomonadati</taxon>
        <taxon>Bacteroidota</taxon>
        <taxon>Flavobacteriia</taxon>
        <taxon>Flavobacteriales</taxon>
        <taxon>Flavobacteriaceae</taxon>
        <taxon>Flavobacterium</taxon>
    </lineage>
</organism>
<dbReference type="EMBL" id="FOMH01000005">
    <property type="protein sequence ID" value="SFD19217.1"/>
    <property type="molecule type" value="Genomic_DNA"/>
</dbReference>
<sequence length="598" mass="68074">MKHHMSRGEFIRLSSLSLGGVLMSNTLFANDFFSEGTASKEDLQLMKKLIQYNDAKVKSLLNQPSQDPSIRINNFRGIANTITVMSASLCNSGSEYYKSPLLVEKMNEAIAILLKDQYSDGTLDAGGNRQSPPDTAFILEYICPAAVLLNKSKQRDLTLLREKIKQFILNAGEAMITGGVHTPNHRWVICAALANINALYPDPRYVNRIDEWLAEGIYLNEDGHYSERSGIYSAVIDKALITMARLLKRPQLLEIVNKNLITYFYYTETNGDLVTVDSKRQDQFMALKVTKFYWQYRYMAIRTQNPMFVSMVSTIEKLPEFTSDILSDSLAFFMENEDLQKQVPAVSNVPNDFEKFFVLSNLARIRREKTSITLFGGNDQPVQIVSGRSSNPNFLMYRKGESILKYMRLSTSFFRMGYFSSNGIVKEGNKYILTETKEADYYQPLAPEYRKSDGDYKLSESLDGRFWNKMDFDSRIKSNVKKQVTVIEITENNGALNLDFKVDGPPNVEVTIEMCFNEKSIVNGAIEDEKKNYFLKTGYGEVSMAGDAIKFGPGKCEHLNVENLESEEYTYHQGSLRTSGEHVYITGFTPFHHQMTIF</sequence>
<evidence type="ECO:0000313" key="2">
    <source>
        <dbReference type="Proteomes" id="UP000199672"/>
    </source>
</evidence>
<dbReference type="OrthoDB" id="1290722at2"/>
<dbReference type="SUPFAM" id="SSF48230">
    <property type="entry name" value="Chondroitin AC/alginate lyase"/>
    <property type="match status" value="1"/>
</dbReference>
<keyword evidence="2" id="KW-1185">Reference proteome</keyword>
<accession>A0A1I1QB47</accession>
<dbReference type="Gene3D" id="1.50.10.100">
    <property type="entry name" value="Chondroitin AC/alginate lyase"/>
    <property type="match status" value="1"/>
</dbReference>
<protein>
    <recommendedName>
        <fullName evidence="3">Heparinase II/III-like protein</fullName>
    </recommendedName>
</protein>
<proteinExistence type="predicted"/>
<dbReference type="InterPro" id="IPR008929">
    <property type="entry name" value="Chondroitin_lyas"/>
</dbReference>
<dbReference type="STRING" id="739143.SAMN05216297_105193"/>
<dbReference type="RefSeq" id="WP_143102068.1">
    <property type="nucleotide sequence ID" value="NZ_FOMH01000005.1"/>
</dbReference>
<gene>
    <name evidence="1" type="ORF">SAMN05216297_105193</name>
</gene>
<reference evidence="2" key="1">
    <citation type="submission" date="2016-10" db="EMBL/GenBank/DDBJ databases">
        <authorList>
            <person name="Varghese N."/>
            <person name="Submissions S."/>
        </authorList>
    </citation>
    <scope>NUCLEOTIDE SEQUENCE [LARGE SCALE GENOMIC DNA]</scope>
    <source>
        <strain evidence="2">CGMCC 1.10370</strain>
    </source>
</reference>
<dbReference type="AlphaFoldDB" id="A0A1I1QB47"/>
<name>A0A1I1QB47_9FLAO</name>
<evidence type="ECO:0008006" key="3">
    <source>
        <dbReference type="Google" id="ProtNLM"/>
    </source>
</evidence>
<dbReference type="Proteomes" id="UP000199672">
    <property type="component" value="Unassembled WGS sequence"/>
</dbReference>